<dbReference type="EMBL" id="AP023097">
    <property type="protein sequence ID" value="BCE73482.1"/>
    <property type="molecule type" value="Genomic_DNA"/>
</dbReference>
<dbReference type="AlphaFoldDB" id="A0A810ALN2"/>
<gene>
    <name evidence="10" type="ORF">XF10B_36220</name>
    <name evidence="2" type="ORF">XF1B_37350</name>
    <name evidence="3" type="ORF">XF2B_36410</name>
    <name evidence="4" type="ORF">XF3B_36460</name>
    <name evidence="5" type="ORF">XF4B_36500</name>
    <name evidence="6" type="ORF">XF5B_36800</name>
    <name evidence="7" type="ORF">XF6B_37040</name>
    <name evidence="8" type="ORF">XF8B_35930</name>
    <name evidence="9" type="ORF">XF9B_36330</name>
</gene>
<reference evidence="5" key="5">
    <citation type="submission" date="2020-05" db="EMBL/GenBank/DDBJ databases">
        <title>Complete genome sequence of Bradyrhizobium diazoefficiens XF4 isolated from soybean nodule.</title>
        <authorList>
            <person name="Noda R."/>
            <person name="Kakizaki K."/>
            <person name="Minamisawa K."/>
        </authorList>
    </citation>
    <scope>NUCLEOTIDE SEQUENCE</scope>
    <source>
        <strain evidence="5">XF4</strain>
    </source>
</reference>
<dbReference type="EMBL" id="AP023092">
    <property type="protein sequence ID" value="BCE29872.1"/>
    <property type="molecule type" value="Genomic_DNA"/>
</dbReference>
<proteinExistence type="predicted"/>
<reference evidence="3" key="3">
    <citation type="submission" date="2020-05" db="EMBL/GenBank/DDBJ databases">
        <title>Complete genome sequence of Bradyrhizobium diazoefficiens XF2 isolated from soybean nodule.</title>
        <authorList>
            <person name="Noda R."/>
            <person name="Kakizaki K."/>
            <person name="Minamisawa K."/>
        </authorList>
    </citation>
    <scope>NUCLEOTIDE SEQUENCE</scope>
    <source>
        <strain evidence="3">XF2</strain>
    </source>
</reference>
<dbReference type="EMBL" id="AP023096">
    <property type="protein sequence ID" value="BCE64905.1"/>
    <property type="molecule type" value="Genomic_DNA"/>
</dbReference>
<evidence type="ECO:0000313" key="4">
    <source>
        <dbReference type="EMBL" id="BCE38615.1"/>
    </source>
</evidence>
<organism evidence="7">
    <name type="scientific">Bradyrhizobium diazoefficiens</name>
    <dbReference type="NCBI Taxonomy" id="1355477"/>
    <lineage>
        <taxon>Bacteria</taxon>
        <taxon>Pseudomonadati</taxon>
        <taxon>Pseudomonadota</taxon>
        <taxon>Alphaproteobacteria</taxon>
        <taxon>Hyphomicrobiales</taxon>
        <taxon>Nitrobacteraceae</taxon>
        <taxon>Bradyrhizobium</taxon>
    </lineage>
</organism>
<feature type="compositionally biased region" description="Basic and acidic residues" evidence="1">
    <location>
        <begin position="63"/>
        <end position="80"/>
    </location>
</feature>
<evidence type="ECO:0000313" key="7">
    <source>
        <dbReference type="EMBL" id="BCE64905.1"/>
    </source>
</evidence>
<reference evidence="9" key="9">
    <citation type="submission" date="2020-05" db="EMBL/GenBank/DDBJ databases">
        <title>Complete genome sequence of Bradyrhizobium diazoefficiens XF9 isolated from soybean nodule.</title>
        <authorList>
            <person name="Noda R."/>
            <person name="Kakizaki K."/>
            <person name="Minamisawa K."/>
        </authorList>
    </citation>
    <scope>NUCLEOTIDE SEQUENCE</scope>
    <source>
        <strain evidence="9">XF9</strain>
    </source>
</reference>
<reference evidence="2" key="1">
    <citation type="submission" date="2020-05" db="EMBL/GenBank/DDBJ databases">
        <title>Complete genome sequence of Bradyrhizobium diazoefficiens XF1 isolated from soybean nodule.</title>
        <authorList>
            <person name="Noda R."/>
            <person name="Kakizaki K."/>
            <person name="Minamisawa K."/>
        </authorList>
    </citation>
    <scope>NUCLEOTIDE SEQUENCE</scope>
    <source>
        <strain evidence="2">XF1</strain>
    </source>
</reference>
<evidence type="ECO:0000313" key="9">
    <source>
        <dbReference type="EMBL" id="BCE82212.1"/>
    </source>
</evidence>
<reference evidence="8" key="8">
    <citation type="submission" date="2020-05" db="EMBL/GenBank/DDBJ databases">
        <title>Complete genome sequence of Bradyrhizobium diazoefficiens XF8 isolated from soybean nodule.</title>
        <authorList>
            <person name="Noda R."/>
            <person name="Kakizaki K."/>
            <person name="Minamisawa K."/>
        </authorList>
    </citation>
    <scope>NUCLEOTIDE SEQUENCE</scope>
    <source>
        <strain evidence="8">XF8</strain>
    </source>
</reference>
<feature type="region of interest" description="Disordered" evidence="1">
    <location>
        <begin position="55"/>
        <end position="80"/>
    </location>
</feature>
<reference evidence="7" key="7">
    <citation type="submission" date="2020-05" db="EMBL/GenBank/DDBJ databases">
        <title>Complete genome sequence of Bradyrhizobium diazoefficiens XF6 isolated from soybean nodule.</title>
        <authorList>
            <person name="Noda R."/>
            <person name="Kakizaki K."/>
            <person name="Minamisawa K."/>
        </authorList>
    </citation>
    <scope>NUCLEOTIDE SEQUENCE</scope>
    <source>
        <strain evidence="7">XF6</strain>
    </source>
</reference>
<accession>A0A810ALN2</accession>
<dbReference type="EMBL" id="AP023098">
    <property type="protein sequence ID" value="BCE82212.1"/>
    <property type="molecule type" value="Genomic_DNA"/>
</dbReference>
<name>A0A810ALN2_9BRAD</name>
<evidence type="ECO:0000313" key="10">
    <source>
        <dbReference type="EMBL" id="BCE90824.1"/>
    </source>
</evidence>
<evidence type="ECO:0000313" key="6">
    <source>
        <dbReference type="EMBL" id="BCE56168.1"/>
    </source>
</evidence>
<dbReference type="EMBL" id="AP023093">
    <property type="protein sequence ID" value="BCE38615.1"/>
    <property type="molecule type" value="Genomic_DNA"/>
</dbReference>
<dbReference type="EMBL" id="AP023094">
    <property type="protein sequence ID" value="BCE47301.1"/>
    <property type="molecule type" value="Genomic_DNA"/>
</dbReference>
<reference evidence="6" key="6">
    <citation type="submission" date="2020-05" db="EMBL/GenBank/DDBJ databases">
        <title>Complete genome sequence of Bradyrhizobium diazoefficiens XF5 isolated from soybean nodule.</title>
        <authorList>
            <person name="Noda R."/>
            <person name="Kakizaki K."/>
            <person name="Minamisawa K."/>
        </authorList>
    </citation>
    <scope>NUCLEOTIDE SEQUENCE</scope>
    <source>
        <strain evidence="6">XF5</strain>
    </source>
</reference>
<reference evidence="4" key="4">
    <citation type="submission" date="2020-05" db="EMBL/GenBank/DDBJ databases">
        <title>Complete genome sequence of Bradyrhizobium diazoefficiens XF3 isolated from soybean nodule.</title>
        <authorList>
            <person name="Noda R."/>
            <person name="Kakizaki K."/>
            <person name="Minamisawa K."/>
        </authorList>
    </citation>
    <scope>NUCLEOTIDE SEQUENCE</scope>
    <source>
        <strain evidence="4">XF3</strain>
    </source>
</reference>
<reference evidence="10" key="2">
    <citation type="submission" date="2020-05" db="EMBL/GenBank/DDBJ databases">
        <title>Complete genome sequence of Bradyrhizobium diazoefficiens XF10 isolated from soybean nodule.</title>
        <authorList>
            <person name="Noda R."/>
            <person name="Kakizaki K."/>
            <person name="Minamisawa K."/>
        </authorList>
    </citation>
    <scope>NUCLEOTIDE SEQUENCE</scope>
    <source>
        <strain evidence="10">XF10</strain>
    </source>
</reference>
<evidence type="ECO:0000313" key="2">
    <source>
        <dbReference type="EMBL" id="BCE21054.1"/>
    </source>
</evidence>
<protein>
    <submittedName>
        <fullName evidence="7">Uncharacterized protein</fullName>
    </submittedName>
</protein>
<evidence type="ECO:0000313" key="5">
    <source>
        <dbReference type="EMBL" id="BCE47301.1"/>
    </source>
</evidence>
<dbReference type="EMBL" id="AP023099">
    <property type="protein sequence ID" value="BCE90824.1"/>
    <property type="molecule type" value="Genomic_DNA"/>
</dbReference>
<dbReference type="EMBL" id="AP023095">
    <property type="protein sequence ID" value="BCE56168.1"/>
    <property type="molecule type" value="Genomic_DNA"/>
</dbReference>
<dbReference type="EMBL" id="AP023091">
    <property type="protein sequence ID" value="BCE21054.1"/>
    <property type="molecule type" value="Genomic_DNA"/>
</dbReference>
<evidence type="ECO:0000313" key="3">
    <source>
        <dbReference type="EMBL" id="BCE29872.1"/>
    </source>
</evidence>
<evidence type="ECO:0000313" key="8">
    <source>
        <dbReference type="EMBL" id="BCE73482.1"/>
    </source>
</evidence>
<evidence type="ECO:0000256" key="1">
    <source>
        <dbReference type="SAM" id="MobiDB-lite"/>
    </source>
</evidence>
<sequence length="80" mass="7935">MARSWASDAIAAPATAVDPSGVNRAATIAATVKAPGPHASSTAAITATTATTTGVGIIGDESSGEKNERRNSCEKITKHG</sequence>